<feature type="coiled-coil region" evidence="1">
    <location>
        <begin position="1070"/>
        <end position="1150"/>
    </location>
</feature>
<dbReference type="OrthoDB" id="252473at2759"/>
<feature type="coiled-coil region" evidence="1">
    <location>
        <begin position="1477"/>
        <end position="1504"/>
    </location>
</feature>
<evidence type="ECO:0000313" key="4">
    <source>
        <dbReference type="Proteomes" id="UP000284403"/>
    </source>
</evidence>
<feature type="region of interest" description="Disordered" evidence="2">
    <location>
        <begin position="1185"/>
        <end position="1211"/>
    </location>
</feature>
<evidence type="ECO:0000256" key="1">
    <source>
        <dbReference type="SAM" id="Coils"/>
    </source>
</evidence>
<dbReference type="RefSeq" id="XP_029231028.1">
    <property type="nucleotide sequence ID" value="XM_029368858.1"/>
</dbReference>
<feature type="region of interest" description="Disordered" evidence="2">
    <location>
        <begin position="1587"/>
        <end position="1608"/>
    </location>
</feature>
<accession>A0A3R7M3D4</accession>
<evidence type="ECO:0000256" key="2">
    <source>
        <dbReference type="SAM" id="MobiDB-lite"/>
    </source>
</evidence>
<feature type="region of interest" description="Disordered" evidence="2">
    <location>
        <begin position="969"/>
        <end position="1049"/>
    </location>
</feature>
<reference evidence="3 4" key="1">
    <citation type="journal article" date="2018" name="BMC Genomics">
        <title>Genomic comparison of Trypanosoma conorhini and Trypanosoma rangeli to Trypanosoma cruzi strains of high and low virulence.</title>
        <authorList>
            <person name="Bradwell K.R."/>
            <person name="Koparde V.N."/>
            <person name="Matveyev A.V."/>
            <person name="Serrano M.G."/>
            <person name="Alves J.M."/>
            <person name="Parikh H."/>
            <person name="Huang B."/>
            <person name="Lee V."/>
            <person name="Espinosa-Alvarez O."/>
            <person name="Ortiz P.A."/>
            <person name="Costa-Martins A.G."/>
            <person name="Teixeira M.M."/>
            <person name="Buck G.A."/>
        </authorList>
    </citation>
    <scope>NUCLEOTIDE SEQUENCE [LARGE SCALE GENOMIC DNA]</scope>
    <source>
        <strain evidence="3 4">025E</strain>
    </source>
</reference>
<dbReference type="GeneID" id="40315533"/>
<comment type="caution">
    <text evidence="3">The sequence shown here is derived from an EMBL/GenBank/DDBJ whole genome shotgun (WGS) entry which is preliminary data.</text>
</comment>
<dbReference type="PANTHER" id="PTHR45615:SF66">
    <property type="entry name" value="CARD DOMAIN-CONTAINING PROTEIN"/>
    <property type="match status" value="1"/>
</dbReference>
<organism evidence="3 4">
    <name type="scientific">Trypanosoma conorhini</name>
    <dbReference type="NCBI Taxonomy" id="83891"/>
    <lineage>
        <taxon>Eukaryota</taxon>
        <taxon>Discoba</taxon>
        <taxon>Euglenozoa</taxon>
        <taxon>Kinetoplastea</taxon>
        <taxon>Metakinetoplastina</taxon>
        <taxon>Trypanosomatida</taxon>
        <taxon>Trypanosomatidae</taxon>
        <taxon>Trypanosoma</taxon>
    </lineage>
</organism>
<proteinExistence type="predicted"/>
<feature type="compositionally biased region" description="Basic and acidic residues" evidence="2">
    <location>
        <begin position="1197"/>
        <end position="1210"/>
    </location>
</feature>
<gene>
    <name evidence="3" type="ORF">Tco025E_01922</name>
</gene>
<protein>
    <submittedName>
        <fullName evidence="3">Uncharacterized protein</fullName>
    </submittedName>
</protein>
<feature type="coiled-coil region" evidence="1">
    <location>
        <begin position="707"/>
        <end position="755"/>
    </location>
</feature>
<feature type="region of interest" description="Disordered" evidence="2">
    <location>
        <begin position="179"/>
        <end position="212"/>
    </location>
</feature>
<feature type="compositionally biased region" description="Polar residues" evidence="2">
    <location>
        <begin position="1017"/>
        <end position="1032"/>
    </location>
</feature>
<feature type="compositionally biased region" description="Polar residues" evidence="2">
    <location>
        <begin position="993"/>
        <end position="1003"/>
    </location>
</feature>
<feature type="coiled-coil region" evidence="1">
    <location>
        <begin position="1340"/>
        <end position="1367"/>
    </location>
</feature>
<dbReference type="Proteomes" id="UP000284403">
    <property type="component" value="Unassembled WGS sequence"/>
</dbReference>
<keyword evidence="4" id="KW-1185">Reference proteome</keyword>
<keyword evidence="1" id="KW-0175">Coiled coil</keyword>
<evidence type="ECO:0000313" key="3">
    <source>
        <dbReference type="EMBL" id="RNF25822.1"/>
    </source>
</evidence>
<name>A0A3R7M3D4_9TRYP</name>
<sequence>MTIPYCIFQNNDLCPEASAEPAHGAPPPLISPEPLLPSVVRVTARAGRANAKEQASVCSFSAWNEEEKTRSLFALRPWIEGGSSSSLGAATTLRSPAASTVGVGGFCEDARGVLGARSREDSFTLDNALVETVVRGSLWQACRSGSGGRDTNQPGRVAEAGMLDMRRLHSRVHELRRALQQRREGSASAPKTSVAKSPGLRDVQERGTVSEEGATLDTRRVFAIMTGSAERDSVQHFCCGGTEPFLVGLVCREPSGGSTPRVVSVRPFATAGLTGLSDESGGGSVRGNLGTEAQADGPEEASFSVMLIEAEMGRLDAAEMQLSPVWQTLLSVVDFVYAAASPSAVACVASTINGVCCAAVATPGVRHFGVGCGARPAVPPSFFYSVVGEAPASMKQYTGRTHRVGDLHAVFVQLTQTQELRASPCCRGPLQWSMLLAHTWRLTKAAHGVAAASPLQQRMDAAVAAAADMFVATAEGVLLAMYAMEPLPPLSVRGDAIGAVTVLPRDFSLQDVLHTAHQVALLALDTDVASCVFDRSLTPRHAALEDAYCGCRYRTARDALNLACRLASDSLKERLCAFAVHAAAQALRQTSAGTVSVLSPAGGGGGAAAASLSAAIEDATRWIHHFRTAPLLSHYRAQDGGDAKQATVTAATGAGCSPRRSLPCRMVESPIIAAAVPNAKAAVLSEYVEQALLPALLGAARERESVLRAQELRASEAREALLLAEDNCLQLQQRWKRAEAQLEHQRGELQEAKRHSRVLHAQLHESCSCLQKLLQTCVGYEETHGRFMRRLRFQLRRGVATSEVTPVSDFTPEGPRQRETAMGVEALVQTPAKDAASALAAASIRELTGSLGIEGDGVNNDVPAAASSPSPRGQVELLNGLLRDAHQHLEASHNVLLCLYEDAQAALHQLNATSADGRSGGRRYDSCQSLLSASLQAARTTTPVRSLGQSVSDAASEAVSAGACECTSKGSAVGAPATPRHAVHREGSDQLAEMNNSARSSPSLGCGGIRCAPPNTDAASTDQLSLPRQPQQEGGEGKERRRSTPVSRWATAVSLLPTPDRGVTSAVEAIADLQRQRQGTAEALARLERQYAAVTRQLDERGAALVEAQREHEAEAERWGAERAALLRQLRAAAEEAHAAEEACKASQQEVRHWAQSWAELMAAAEAEAETTTLAGQAAACAPVVRDDDDADGGSKTGEDGRRPGGKRETTPICVTTADEALAAGRLRLCALVERVAATAREQARGEELQKQASVTATLRASEESARMAAEVTRLQEALAAAAAREGLLRLDRDRLALRKDETWRRLHRMEEAYVALLDVWEEAMVGRGALLLWQCGDIVTALCEKNEALSEQLRQSQAEVQHLAETLCGQAGIAQQRGEEVTRMRGQLERHRDAQSAAEKHVSQLLRRLDQLAAAYAMSCSTWEEAMARRCELLLEPWECCLHFDAPRPRCESPSGEVPLPQEAEAHDPCGLLHELQQKRRRIAALEEALRQSKVRGETLEEAVAQLNALLAAQREIGMAPPPSSPPRVSRDFGVLTASPTAATNAAPLVSSFYASPSRVGDAGGSDPHPLQALLARSPSAAEEAPAVSLAELQPLGPAGRVEDAGEPRPLSWYLQSLSAIESTLSPWRG</sequence>
<dbReference type="EMBL" id="MKKU01000070">
    <property type="protein sequence ID" value="RNF25822.1"/>
    <property type="molecule type" value="Genomic_DNA"/>
</dbReference>
<dbReference type="PANTHER" id="PTHR45615">
    <property type="entry name" value="MYOSIN HEAVY CHAIN, NON-MUSCLE"/>
    <property type="match status" value="1"/>
</dbReference>